<dbReference type="RefSeq" id="WP_153118837.1">
    <property type="nucleotide sequence ID" value="NZ_VZCC01000046.1"/>
</dbReference>
<gene>
    <name evidence="1" type="ORF">F7D74_07750</name>
</gene>
<accession>A0AA90UZA3</accession>
<dbReference type="EMBL" id="VZCC01000046">
    <property type="protein sequence ID" value="MQN83875.1"/>
    <property type="molecule type" value="Genomic_DNA"/>
</dbReference>
<protein>
    <submittedName>
        <fullName evidence="1">Uncharacterized protein</fullName>
    </submittedName>
</protein>
<reference evidence="2" key="1">
    <citation type="submission" date="2019-09" db="EMBL/GenBank/DDBJ databases">
        <title>Distinct polysaccharide growth profiles of human intestinal Prevotella copri isolates.</title>
        <authorList>
            <person name="Fehlner-Peach H."/>
            <person name="Magnabosco C."/>
            <person name="Raghavan V."/>
            <person name="Scher J.U."/>
            <person name="Tett A."/>
            <person name="Cox L.M."/>
            <person name="Gottsegen C."/>
            <person name="Watters A."/>
            <person name="Wiltshire- Gordon J.D."/>
            <person name="Segata N."/>
            <person name="Bonneau R."/>
            <person name="Littman D.R."/>
        </authorList>
    </citation>
    <scope>NUCLEOTIDE SEQUENCE [LARGE SCALE GENOMIC DNA]</scope>
    <source>
        <strain evidence="2">iAA108</strain>
    </source>
</reference>
<dbReference type="Proteomes" id="UP000421408">
    <property type="component" value="Unassembled WGS sequence"/>
</dbReference>
<sequence length="244" mass="27381">MKSQIVRKILFLILLVILYNVQVFGQGASSSNPIEYTAIGEGEALLSKQIKQQQHCLDTLFVLQGGIVYSQTKMKNWEQKYNSYLKTAQGFASSIKAATTLYAEGMQTLSALWEIKTACKLNPQGIASSISMNNLYAETAVELVKTYRLLKKVVAGEGEGHMLNGAERTKILWQLNSEIEQLNKKFRALALSISLYSFEDVWNRAIAGKIQKSNKTLAEEARKRQSRAMKIVAKFYNNSSLIIQ</sequence>
<name>A0AA90UZA3_9BACT</name>
<organism evidence="1 2">
    <name type="scientific">Segatella copri</name>
    <dbReference type="NCBI Taxonomy" id="165179"/>
    <lineage>
        <taxon>Bacteria</taxon>
        <taxon>Pseudomonadati</taxon>
        <taxon>Bacteroidota</taxon>
        <taxon>Bacteroidia</taxon>
        <taxon>Bacteroidales</taxon>
        <taxon>Prevotellaceae</taxon>
        <taxon>Segatella</taxon>
    </lineage>
</organism>
<dbReference type="AlphaFoldDB" id="A0AA90UZA3"/>
<evidence type="ECO:0000313" key="2">
    <source>
        <dbReference type="Proteomes" id="UP000421408"/>
    </source>
</evidence>
<evidence type="ECO:0000313" key="1">
    <source>
        <dbReference type="EMBL" id="MQN83875.1"/>
    </source>
</evidence>
<proteinExistence type="predicted"/>
<comment type="caution">
    <text evidence="1">The sequence shown here is derived from an EMBL/GenBank/DDBJ whole genome shotgun (WGS) entry which is preliminary data.</text>
</comment>